<keyword evidence="5" id="KW-0539">Nucleus</keyword>
<feature type="coiled-coil region" evidence="6">
    <location>
        <begin position="188"/>
        <end position="232"/>
    </location>
</feature>
<proteinExistence type="predicted"/>
<feature type="compositionally biased region" description="Basic and acidic residues" evidence="7">
    <location>
        <begin position="76"/>
        <end position="90"/>
    </location>
</feature>
<evidence type="ECO:0000256" key="3">
    <source>
        <dbReference type="ARBA" id="ARBA00022737"/>
    </source>
</evidence>
<feature type="compositionally biased region" description="Polar residues" evidence="7">
    <location>
        <begin position="33"/>
        <end position="51"/>
    </location>
</feature>
<reference evidence="8" key="1">
    <citation type="submission" date="2023-11" db="EMBL/GenBank/DDBJ databases">
        <authorList>
            <person name="De Vega J J."/>
            <person name="De Vega J J."/>
        </authorList>
    </citation>
    <scope>NUCLEOTIDE SEQUENCE</scope>
</reference>
<dbReference type="Proteomes" id="UP001295794">
    <property type="component" value="Unassembled WGS sequence"/>
</dbReference>
<gene>
    <name evidence="8" type="ORF">MYCIT1_LOCUS33142</name>
</gene>
<dbReference type="GO" id="GO:0005634">
    <property type="term" value="C:nucleus"/>
    <property type="evidence" value="ECO:0007669"/>
    <property type="project" value="UniProtKB-SubCell"/>
</dbReference>
<comment type="subcellular location">
    <subcellularLocation>
        <location evidence="1">Nucleus</location>
    </subcellularLocation>
</comment>
<sequence length="336" mass="39299">MPKLHLKRTAQEEAEHRIRKRLRRERREHKKNSQSSTATTDKPQRKWGSSDSEGELYGPHPATEPDSGPGPSTFAEDSRHKPDYDAIRAEVEEARFREKMASAFDDDDRLDSLESRMNDYAHVPGRWRQAGASRSRISHPIDDDIASLDPNLMDDEEYAEWIRAGMYRKSHAQELAEQQQRQAAIDARRAHEKAMKAESDRLEKIEAAERQRAQFERERRRTRRAQEEYELRWNTLVSSAKALTFEDIPWPVNSRLELSDDNPLDKLTVEAIQTFLLSSLDQEQKMRKERLRETFLRFHPDKFEGRFMNRIRESDQELVRQGIGAVVRALTMLMSG</sequence>
<evidence type="ECO:0000256" key="1">
    <source>
        <dbReference type="ARBA" id="ARBA00004123"/>
    </source>
</evidence>
<evidence type="ECO:0000256" key="2">
    <source>
        <dbReference type="ARBA" id="ARBA00022553"/>
    </source>
</evidence>
<dbReference type="InterPro" id="IPR038753">
    <property type="entry name" value="NFKBIL1"/>
</dbReference>
<accession>A0AAD2K6J7</accession>
<dbReference type="EMBL" id="CAVNYO010000444">
    <property type="protein sequence ID" value="CAK5281846.1"/>
    <property type="molecule type" value="Genomic_DNA"/>
</dbReference>
<protein>
    <submittedName>
        <fullName evidence="8">Uncharacterized protein</fullName>
    </submittedName>
</protein>
<organism evidence="8 9">
    <name type="scientific">Mycena citricolor</name>
    <dbReference type="NCBI Taxonomy" id="2018698"/>
    <lineage>
        <taxon>Eukaryota</taxon>
        <taxon>Fungi</taxon>
        <taxon>Dikarya</taxon>
        <taxon>Basidiomycota</taxon>
        <taxon>Agaricomycotina</taxon>
        <taxon>Agaricomycetes</taxon>
        <taxon>Agaricomycetidae</taxon>
        <taxon>Agaricales</taxon>
        <taxon>Marasmiineae</taxon>
        <taxon>Mycenaceae</taxon>
        <taxon>Mycena</taxon>
    </lineage>
</organism>
<keyword evidence="3" id="KW-0677">Repeat</keyword>
<feature type="region of interest" description="Disordered" evidence="7">
    <location>
        <begin position="1"/>
        <end position="90"/>
    </location>
</feature>
<evidence type="ECO:0000256" key="6">
    <source>
        <dbReference type="SAM" id="Coils"/>
    </source>
</evidence>
<keyword evidence="6" id="KW-0175">Coiled coil</keyword>
<dbReference type="PANTHER" id="PTHR15263:SF1">
    <property type="entry name" value="NF-KAPPA-B INHIBITOR-LIKE PROTEIN 1"/>
    <property type="match status" value="1"/>
</dbReference>
<dbReference type="GO" id="GO:0043124">
    <property type="term" value="P:negative regulation of canonical NF-kappaB signal transduction"/>
    <property type="evidence" value="ECO:0007669"/>
    <property type="project" value="InterPro"/>
</dbReference>
<evidence type="ECO:0000256" key="7">
    <source>
        <dbReference type="SAM" id="MobiDB-lite"/>
    </source>
</evidence>
<keyword evidence="4" id="KW-0040">ANK repeat</keyword>
<feature type="compositionally biased region" description="Basic residues" evidence="7">
    <location>
        <begin position="17"/>
        <end position="32"/>
    </location>
</feature>
<evidence type="ECO:0000313" key="8">
    <source>
        <dbReference type="EMBL" id="CAK5281846.1"/>
    </source>
</evidence>
<keyword evidence="2" id="KW-0597">Phosphoprotein</keyword>
<evidence type="ECO:0000313" key="9">
    <source>
        <dbReference type="Proteomes" id="UP001295794"/>
    </source>
</evidence>
<name>A0AAD2K6J7_9AGAR</name>
<dbReference type="PANTHER" id="PTHR15263">
    <property type="entry name" value="I-KAPPA-B-LIKE PROTEIN IKBL"/>
    <property type="match status" value="1"/>
</dbReference>
<keyword evidence="9" id="KW-1185">Reference proteome</keyword>
<evidence type="ECO:0000256" key="4">
    <source>
        <dbReference type="ARBA" id="ARBA00023043"/>
    </source>
</evidence>
<comment type="caution">
    <text evidence="8">The sequence shown here is derived from an EMBL/GenBank/DDBJ whole genome shotgun (WGS) entry which is preliminary data.</text>
</comment>
<dbReference type="AlphaFoldDB" id="A0AAD2K6J7"/>
<evidence type="ECO:0000256" key="5">
    <source>
        <dbReference type="ARBA" id="ARBA00023242"/>
    </source>
</evidence>